<dbReference type="HOGENOM" id="CLU_2281411_0_0_1"/>
<dbReference type="Proteomes" id="UP000011750">
    <property type="component" value="Chromosome A06"/>
</dbReference>
<evidence type="ECO:0000313" key="2">
    <source>
        <dbReference type="EMBL" id="VDC67218.1"/>
    </source>
</evidence>
<accession>A0A3P5Z4Z4</accession>
<dbReference type="AlphaFoldDB" id="A0A3P5Z4Z4"/>
<proteinExistence type="predicted"/>
<dbReference type="EnsemblPlants" id="Bra019590.1">
    <property type="protein sequence ID" value="Bra019590.1-P"/>
    <property type="gene ID" value="Bra019590"/>
</dbReference>
<dbReference type="EMBL" id="LS974622">
    <property type="protein sequence ID" value="CAG7871260.1"/>
    <property type="molecule type" value="Genomic_DNA"/>
</dbReference>
<reference evidence="4" key="2">
    <citation type="journal article" date="2018" name="Hortic Res">
        <title>Improved Brassica rapa reference genome by single-molecule sequencing and chromosome conformation capture technologies.</title>
        <authorList>
            <person name="Zhang L."/>
            <person name="Cai X."/>
            <person name="Wu J."/>
            <person name="Liu M."/>
            <person name="Grob S."/>
            <person name="Cheng F."/>
            <person name="Liang J."/>
            <person name="Cai C."/>
            <person name="Liu Z."/>
            <person name="Liu B."/>
            <person name="Wang F."/>
            <person name="Li S."/>
            <person name="Liu F."/>
            <person name="Li X."/>
            <person name="Cheng L."/>
            <person name="Yang W."/>
            <person name="Li M.H."/>
            <person name="Grossniklaus U."/>
            <person name="Zheng H."/>
            <person name="Wang X."/>
        </authorList>
    </citation>
    <scope>NUCLEOTIDE SEQUENCE [LARGE SCALE GENOMIC DNA]</scope>
    <source>
        <strain evidence="4">cv. Chiifu-401-42</strain>
    </source>
</reference>
<dbReference type="EMBL" id="LR031569">
    <property type="protein sequence ID" value="VDC67218.1"/>
    <property type="molecule type" value="Genomic_DNA"/>
</dbReference>
<reference evidence="2" key="3">
    <citation type="submission" date="2018-11" db="EMBL/GenBank/DDBJ databases">
        <authorList>
            <consortium name="Genoscope - CEA"/>
            <person name="William W."/>
        </authorList>
    </citation>
    <scope>NUCLEOTIDE SEQUENCE</scope>
</reference>
<dbReference type="Gramene" id="Bra019590.1">
    <property type="protein sequence ID" value="Bra019590.1-P"/>
    <property type="gene ID" value="Bra019590"/>
</dbReference>
<reference evidence="3" key="4">
    <citation type="submission" date="2023-03" db="UniProtKB">
        <authorList>
            <consortium name="EnsemblPlants"/>
        </authorList>
    </citation>
    <scope>IDENTIFICATION</scope>
    <source>
        <strain evidence="3">cv. Chiifu-401-42</strain>
    </source>
</reference>
<reference evidence="4" key="1">
    <citation type="journal article" date="2011" name="Nat. Genet.">
        <title>The genome of the mesopolyploid crop species Brassica rapa.</title>
        <authorList>
            <consortium name="Brassica rapa Genome Sequencing Project Consortium"/>
            <person name="Wang X."/>
            <person name="Wang H."/>
            <person name="Wang J."/>
            <person name="Sun R."/>
            <person name="Wu J."/>
            <person name="Liu S."/>
            <person name="Bai Y."/>
            <person name="Mun J.H."/>
            <person name="Bancroft I."/>
            <person name="Cheng F."/>
            <person name="Huang S."/>
            <person name="Li X."/>
            <person name="Hua W."/>
            <person name="Wang J."/>
            <person name="Wang X."/>
            <person name="Freeling M."/>
            <person name="Pires J.C."/>
            <person name="Paterson A.H."/>
            <person name="Chalhoub B."/>
            <person name="Wang B."/>
            <person name="Hayward A."/>
            <person name="Sharpe A.G."/>
            <person name="Park B.S."/>
            <person name="Weisshaar B."/>
            <person name="Liu B."/>
            <person name="Li B."/>
            <person name="Liu B."/>
            <person name="Tong C."/>
            <person name="Song C."/>
            <person name="Duran C."/>
            <person name="Peng C."/>
            <person name="Geng C."/>
            <person name="Koh C."/>
            <person name="Lin C."/>
            <person name="Edwards D."/>
            <person name="Mu D."/>
            <person name="Shen D."/>
            <person name="Soumpourou E."/>
            <person name="Li F."/>
            <person name="Fraser F."/>
            <person name="Conant G."/>
            <person name="Lassalle G."/>
            <person name="King G.J."/>
            <person name="Bonnema G."/>
            <person name="Tang H."/>
            <person name="Wang H."/>
            <person name="Belcram H."/>
            <person name="Zhou H."/>
            <person name="Hirakawa H."/>
            <person name="Abe H."/>
            <person name="Guo H."/>
            <person name="Wang H."/>
            <person name="Jin H."/>
            <person name="Parkin I.A."/>
            <person name="Batley J."/>
            <person name="Kim J.S."/>
            <person name="Just J."/>
            <person name="Li J."/>
            <person name="Xu J."/>
            <person name="Deng J."/>
            <person name="Kim J.A."/>
            <person name="Li J."/>
            <person name="Yu J."/>
            <person name="Meng J."/>
            <person name="Wang J."/>
            <person name="Min J."/>
            <person name="Poulain J."/>
            <person name="Wang J."/>
            <person name="Hatakeyama K."/>
            <person name="Wu K."/>
            <person name="Wang L."/>
            <person name="Fang L."/>
            <person name="Trick M."/>
            <person name="Links M.G."/>
            <person name="Zhao M."/>
            <person name="Jin M."/>
            <person name="Ramchiary N."/>
            <person name="Drou N."/>
            <person name="Berkman P.J."/>
            <person name="Cai Q."/>
            <person name="Huang Q."/>
            <person name="Li R."/>
            <person name="Tabata S."/>
            <person name="Cheng S."/>
            <person name="Zhang S."/>
            <person name="Zhang S."/>
            <person name="Huang S."/>
            <person name="Sato S."/>
            <person name="Sun S."/>
            <person name="Kwon S.J."/>
            <person name="Choi S.R."/>
            <person name="Lee T.H."/>
            <person name="Fan W."/>
            <person name="Zhao X."/>
            <person name="Tan X."/>
            <person name="Xu X."/>
            <person name="Wang Y."/>
            <person name="Qiu Y."/>
            <person name="Yin Y."/>
            <person name="Li Y."/>
            <person name="Du Y."/>
            <person name="Liao Y."/>
            <person name="Lim Y."/>
            <person name="Narusaka Y."/>
            <person name="Wang Y."/>
            <person name="Wang Z."/>
            <person name="Li Z."/>
            <person name="Wang Z."/>
            <person name="Xiong Z."/>
            <person name="Zhang Z."/>
        </authorList>
    </citation>
    <scope>NUCLEOTIDE SEQUENCE [LARGE SCALE GENOMIC DNA]</scope>
    <source>
        <strain evidence="4">cv. Chiifu-401-42</strain>
    </source>
</reference>
<keyword evidence="4" id="KW-1185">Reference proteome</keyword>
<evidence type="ECO:0000313" key="1">
    <source>
        <dbReference type="EMBL" id="CAG7871260.1"/>
    </source>
</evidence>
<evidence type="ECO:0000313" key="3">
    <source>
        <dbReference type="EnsemblPlants" id="Bra019590.1-P"/>
    </source>
</evidence>
<name>A0A3P5Z4Z4_BRACM</name>
<dbReference type="Proteomes" id="UP000694005">
    <property type="component" value="Chromosome A06"/>
</dbReference>
<organism evidence="2">
    <name type="scientific">Brassica campestris</name>
    <name type="common">Field mustard</name>
    <dbReference type="NCBI Taxonomy" id="3711"/>
    <lineage>
        <taxon>Eukaryota</taxon>
        <taxon>Viridiplantae</taxon>
        <taxon>Streptophyta</taxon>
        <taxon>Embryophyta</taxon>
        <taxon>Tracheophyta</taxon>
        <taxon>Spermatophyta</taxon>
        <taxon>Magnoliopsida</taxon>
        <taxon>eudicotyledons</taxon>
        <taxon>Gunneridae</taxon>
        <taxon>Pentapetalae</taxon>
        <taxon>rosids</taxon>
        <taxon>malvids</taxon>
        <taxon>Brassicales</taxon>
        <taxon>Brassicaceae</taxon>
        <taxon>Brassiceae</taxon>
        <taxon>Brassica</taxon>
    </lineage>
</organism>
<evidence type="ECO:0000313" key="4">
    <source>
        <dbReference type="Proteomes" id="UP000011750"/>
    </source>
</evidence>
<dbReference type="Gramene" id="A06p35000.2_BraZ1">
    <property type="protein sequence ID" value="A06p35000.2_BraZ1.CDS"/>
    <property type="gene ID" value="A06g35000.2_BraZ1"/>
</dbReference>
<accession>M4DSU7</accession>
<protein>
    <submittedName>
        <fullName evidence="2 3">Uncharacterized protein</fullName>
    </submittedName>
</protein>
<gene>
    <name evidence="2" type="ORF">BRAA06T25758Z</name>
    <name evidence="1" type="ORF">BRAPAZ1V2_A06P35000.2</name>
</gene>
<sequence>MLLKFIPLSISPRYSFALQVYTTPAQHLDSTWSSPLTTTSASATTSATTSGQTSYIFITPLQTINCRTSSGGSIAYLLVGSSLASGIKFNIPLVGSTRPLEA</sequence>